<gene>
    <name evidence="9" type="ORF">CWC20_16970</name>
</gene>
<reference evidence="10" key="1">
    <citation type="submission" date="2019-06" db="EMBL/GenBank/DDBJ databases">
        <title>Co-occurence of chitin degradation, pigmentation and bioactivity in marine Pseudoalteromonas.</title>
        <authorList>
            <person name="Sonnenschein E.C."/>
            <person name="Bech P.K."/>
        </authorList>
    </citation>
    <scope>NUCLEOTIDE SEQUENCE [LARGE SCALE GENOMIC DNA]</scope>
    <source>
        <strain evidence="10">S3895</strain>
    </source>
</reference>
<dbReference type="EMBL" id="PNBW01000097">
    <property type="protein sequence ID" value="TMO71659.1"/>
    <property type="molecule type" value="Genomic_DNA"/>
</dbReference>
<keyword evidence="7" id="KW-1015">Disulfide bond</keyword>
<protein>
    <submittedName>
        <fullName evidence="9">Tannase/feruloyl esterase family alpha/beta hydrolase</fullName>
    </submittedName>
</protein>
<dbReference type="Proteomes" id="UP000307164">
    <property type="component" value="Unassembled WGS sequence"/>
</dbReference>
<keyword evidence="6" id="KW-0106">Calcium</keyword>
<dbReference type="PANTHER" id="PTHR33938:SF15">
    <property type="entry name" value="FERULOYL ESTERASE B-RELATED"/>
    <property type="match status" value="1"/>
</dbReference>
<dbReference type="InterPro" id="IPR029058">
    <property type="entry name" value="AB_hydrolase_fold"/>
</dbReference>
<comment type="caution">
    <text evidence="9">The sequence shown here is derived from an EMBL/GenBank/DDBJ whole genome shotgun (WGS) entry which is preliminary data.</text>
</comment>
<evidence type="ECO:0000313" key="9">
    <source>
        <dbReference type="EMBL" id="TMO71659.1"/>
    </source>
</evidence>
<dbReference type="Gene3D" id="3.40.50.1820">
    <property type="entry name" value="alpha/beta hydrolase"/>
    <property type="match status" value="1"/>
</dbReference>
<sequence length="549" mass="60439">MMNSLHKGVYSFMSVAVLAALAYTPFSQAASGVSQAEIRACAALQFADFSKLEEGEAAANVIKARFVQNHTMSDEEADWAYKYSRLMGAPVDKSIKDLPSHCLVEGYVSPTIRFQLRLPARALWNQKYLLNACMGFCGEVSPYPTMAGILREYATMSHDGGHTAYGFDGKWARNNEQLKVDFAYRANHVVAVVAKDIMEKYYHTKAQYSFITGCSKGGHAGVMAAKRYPNDFDGVIARGPTINYTDVNLVNCMDNAKAILDHNDQPILNPLDVAMISEAVMRECDGTDGIIDGVIGDPRVCAFKPTTLQCEAGKTQGCLSEGKVAAVEALYAASLNSQGDVIYGGLPYGSEAEWVGWVAPQISALKPFHYYAATEYLKYIAYPKALDINYDWRDFSYENEQDNLAEVSQFMNADDPDLRAFKQAGGKMLILHGWSDAAIPAYATIDWYEKVEEFMAQNKENVRDFARLFLLPGVVHCGIEGPGPSTFDALAALENWVVGGVTPDSLLTKKEDQTGTVIRTRPVFPYPLTVKYDGKGDINKASSFYADDD</sequence>
<keyword evidence="5 9" id="KW-0378">Hydrolase</keyword>
<keyword evidence="2" id="KW-0719">Serine esterase</keyword>
<evidence type="ECO:0000256" key="1">
    <source>
        <dbReference type="ARBA" id="ARBA00006249"/>
    </source>
</evidence>
<feature type="chain" id="PRO_5046131864" evidence="8">
    <location>
        <begin position="30"/>
        <end position="549"/>
    </location>
</feature>
<evidence type="ECO:0000256" key="5">
    <source>
        <dbReference type="ARBA" id="ARBA00022801"/>
    </source>
</evidence>
<evidence type="ECO:0000256" key="8">
    <source>
        <dbReference type="SAM" id="SignalP"/>
    </source>
</evidence>
<dbReference type="RefSeq" id="WP_138676714.1">
    <property type="nucleotide sequence ID" value="NZ_PNBW01000097.1"/>
</dbReference>
<evidence type="ECO:0000256" key="3">
    <source>
        <dbReference type="ARBA" id="ARBA00022723"/>
    </source>
</evidence>
<evidence type="ECO:0000256" key="6">
    <source>
        <dbReference type="ARBA" id="ARBA00022837"/>
    </source>
</evidence>
<proteinExistence type="inferred from homology"/>
<organism evidence="9 10">
    <name type="scientific">Pseudoalteromonas aurantia</name>
    <dbReference type="NCBI Taxonomy" id="43654"/>
    <lineage>
        <taxon>Bacteria</taxon>
        <taxon>Pseudomonadati</taxon>
        <taxon>Pseudomonadota</taxon>
        <taxon>Gammaproteobacteria</taxon>
        <taxon>Alteromonadales</taxon>
        <taxon>Pseudoalteromonadaceae</taxon>
        <taxon>Pseudoalteromonas</taxon>
    </lineage>
</organism>
<evidence type="ECO:0000256" key="4">
    <source>
        <dbReference type="ARBA" id="ARBA00022729"/>
    </source>
</evidence>
<dbReference type="SUPFAM" id="SSF53474">
    <property type="entry name" value="alpha/beta-Hydrolases"/>
    <property type="match status" value="1"/>
</dbReference>
<keyword evidence="10" id="KW-1185">Reference proteome</keyword>
<comment type="similarity">
    <text evidence="1">Belongs to the tannase family.</text>
</comment>
<evidence type="ECO:0000313" key="10">
    <source>
        <dbReference type="Proteomes" id="UP000307164"/>
    </source>
</evidence>
<feature type="signal peptide" evidence="8">
    <location>
        <begin position="1"/>
        <end position="29"/>
    </location>
</feature>
<keyword evidence="4 8" id="KW-0732">Signal</keyword>
<dbReference type="InterPro" id="IPR011118">
    <property type="entry name" value="Tannase/feruloyl_esterase"/>
</dbReference>
<accession>A0ABY2VTZ1</accession>
<evidence type="ECO:0000256" key="2">
    <source>
        <dbReference type="ARBA" id="ARBA00022487"/>
    </source>
</evidence>
<dbReference type="PANTHER" id="PTHR33938">
    <property type="entry name" value="FERULOYL ESTERASE B-RELATED"/>
    <property type="match status" value="1"/>
</dbReference>
<name>A0ABY2VTZ1_9GAMM</name>
<dbReference type="Pfam" id="PF07519">
    <property type="entry name" value="Tannase"/>
    <property type="match status" value="1"/>
</dbReference>
<evidence type="ECO:0000256" key="7">
    <source>
        <dbReference type="ARBA" id="ARBA00023157"/>
    </source>
</evidence>
<dbReference type="GO" id="GO:0016787">
    <property type="term" value="F:hydrolase activity"/>
    <property type="evidence" value="ECO:0007669"/>
    <property type="project" value="UniProtKB-KW"/>
</dbReference>
<keyword evidence="3" id="KW-0479">Metal-binding</keyword>